<gene>
    <name evidence="2" type="ORF">SanaruYs_10440</name>
</gene>
<evidence type="ECO:0000313" key="3">
    <source>
        <dbReference type="Proteomes" id="UP000288227"/>
    </source>
</evidence>
<reference evidence="2 3" key="1">
    <citation type="submission" date="2018-11" db="EMBL/GenBank/DDBJ databases">
        <title>Chryseotalea sanarue gen. nov., sp., nov., a member of the family Cytophagaceae, isolated from a brackish lake in Hamamatsu Japan.</title>
        <authorList>
            <person name="Maejima Y."/>
            <person name="Iino T."/>
            <person name="Muraguchi Y."/>
            <person name="Fukuda K."/>
            <person name="Ohkuma M."/>
            <person name="Moriuchi R."/>
            <person name="Dohra H."/>
            <person name="Kimbara K."/>
            <person name="Shintani M."/>
        </authorList>
    </citation>
    <scope>NUCLEOTIDE SEQUENCE [LARGE SCALE GENOMIC DNA]</scope>
    <source>
        <strain evidence="2 3">Ys</strain>
    </source>
</reference>
<accession>A0A401U7G9</accession>
<keyword evidence="3" id="KW-1185">Reference proteome</keyword>
<comment type="caution">
    <text evidence="2">The sequence shown here is derived from an EMBL/GenBank/DDBJ whole genome shotgun (WGS) entry which is preliminary data.</text>
</comment>
<evidence type="ECO:0000259" key="1">
    <source>
        <dbReference type="Pfam" id="PF05099"/>
    </source>
</evidence>
<dbReference type="OrthoDB" id="982625at2"/>
<protein>
    <recommendedName>
        <fullName evidence="1">Co-chaperone DjlA N-terminal domain-containing protein</fullName>
    </recommendedName>
</protein>
<dbReference type="Pfam" id="PF05099">
    <property type="entry name" value="TerB"/>
    <property type="match status" value="1"/>
</dbReference>
<dbReference type="InterPro" id="IPR007791">
    <property type="entry name" value="DjlA_N"/>
</dbReference>
<evidence type="ECO:0000313" key="2">
    <source>
        <dbReference type="EMBL" id="GCC50826.1"/>
    </source>
</evidence>
<feature type="domain" description="Co-chaperone DjlA N-terminal" evidence="1">
    <location>
        <begin position="7"/>
        <end position="103"/>
    </location>
</feature>
<dbReference type="CDD" id="cd07177">
    <property type="entry name" value="terB_like"/>
    <property type="match status" value="1"/>
</dbReference>
<name>A0A401U7G9_9BACT</name>
<dbReference type="InterPro" id="IPR029024">
    <property type="entry name" value="TerB-like"/>
</dbReference>
<organism evidence="2 3">
    <name type="scientific">Chryseotalea sanaruensis</name>
    <dbReference type="NCBI Taxonomy" id="2482724"/>
    <lineage>
        <taxon>Bacteria</taxon>
        <taxon>Pseudomonadati</taxon>
        <taxon>Bacteroidota</taxon>
        <taxon>Cytophagia</taxon>
        <taxon>Cytophagales</taxon>
        <taxon>Chryseotaleaceae</taxon>
        <taxon>Chryseotalea</taxon>
    </lineage>
</organism>
<sequence>MDYKTTLTSLYYLLICADGKVDERELALGRKMMEAEGLGLATFDSQLEALKAKDISALYNDCLAGLKKLDNKQQTRAIAWLCVIANSDGFMDKAEWILIYKIYHTELKLSLDEVMKTQKELNKIIHGKSFQSLGVRVAK</sequence>
<dbReference type="EMBL" id="BHXQ01000002">
    <property type="protein sequence ID" value="GCC50826.1"/>
    <property type="molecule type" value="Genomic_DNA"/>
</dbReference>
<dbReference type="AlphaFoldDB" id="A0A401U7G9"/>
<dbReference type="Gene3D" id="1.10.3680.10">
    <property type="entry name" value="TerB-like"/>
    <property type="match status" value="1"/>
</dbReference>
<dbReference type="Proteomes" id="UP000288227">
    <property type="component" value="Unassembled WGS sequence"/>
</dbReference>
<dbReference type="RefSeq" id="WP_127121487.1">
    <property type="nucleotide sequence ID" value="NZ_BHXQ01000002.1"/>
</dbReference>
<proteinExistence type="predicted"/>
<dbReference type="SUPFAM" id="SSF158682">
    <property type="entry name" value="TerB-like"/>
    <property type="match status" value="1"/>
</dbReference>